<dbReference type="AlphaFoldDB" id="A0A1U8AX65"/>
<keyword evidence="2" id="KW-1185">Reference proteome</keyword>
<feature type="compositionally biased region" description="Polar residues" evidence="1">
    <location>
        <begin position="689"/>
        <end position="698"/>
    </location>
</feature>
<feature type="region of interest" description="Disordered" evidence="1">
    <location>
        <begin position="644"/>
        <end position="698"/>
    </location>
</feature>
<name>A0A1U8AX65_NELNU</name>
<accession>A0A1U8AX65</accession>
<feature type="compositionally biased region" description="Basic and acidic residues" evidence="1">
    <location>
        <begin position="589"/>
        <end position="603"/>
    </location>
</feature>
<evidence type="ECO:0000313" key="3">
    <source>
        <dbReference type="RefSeq" id="XP_010267616.1"/>
    </source>
</evidence>
<gene>
    <name evidence="3" type="primary">LOC104604789</name>
</gene>
<dbReference type="PANTHER" id="PTHR34962:SF1">
    <property type="entry name" value="EMBRYO DEFECTIVE 1703-RELATED"/>
    <property type="match status" value="1"/>
</dbReference>
<dbReference type="InParanoid" id="A0A1U8AX65"/>
<dbReference type="PANTHER" id="PTHR34962">
    <property type="entry name" value="EMBRYO DEFECTIVE 1703-RELATED"/>
    <property type="match status" value="1"/>
</dbReference>
<dbReference type="OrthoDB" id="611606at2759"/>
<dbReference type="KEGG" id="nnu:104604789"/>
<organism evidence="2 3">
    <name type="scientific">Nelumbo nucifera</name>
    <name type="common">Sacred lotus</name>
    <dbReference type="NCBI Taxonomy" id="4432"/>
    <lineage>
        <taxon>Eukaryota</taxon>
        <taxon>Viridiplantae</taxon>
        <taxon>Streptophyta</taxon>
        <taxon>Embryophyta</taxon>
        <taxon>Tracheophyta</taxon>
        <taxon>Spermatophyta</taxon>
        <taxon>Magnoliopsida</taxon>
        <taxon>Proteales</taxon>
        <taxon>Nelumbonaceae</taxon>
        <taxon>Nelumbo</taxon>
    </lineage>
</organism>
<proteinExistence type="predicted"/>
<dbReference type="GeneID" id="104604789"/>
<dbReference type="STRING" id="4432.A0A1U8AX65"/>
<evidence type="ECO:0000256" key="1">
    <source>
        <dbReference type="SAM" id="MobiDB-lite"/>
    </source>
</evidence>
<feature type="region of interest" description="Disordered" evidence="1">
    <location>
        <begin position="580"/>
        <end position="603"/>
    </location>
</feature>
<evidence type="ECO:0000313" key="2">
    <source>
        <dbReference type="Proteomes" id="UP000189703"/>
    </source>
</evidence>
<dbReference type="FunCoup" id="A0A1U8AX65">
    <property type="interactions" value="1440"/>
</dbReference>
<protein>
    <submittedName>
        <fullName evidence="3">Uncharacterized protein LOC104604789 isoform X1</fullName>
    </submittedName>
</protein>
<dbReference type="Proteomes" id="UP000189703">
    <property type="component" value="Unplaced"/>
</dbReference>
<dbReference type="OMA" id="EYWGIGS"/>
<sequence length="1200" mass="136498">MEVLNTPILQKLSGISVSRPKSSFPCHYAKAQLRSSRGSLNLLLKISFSSRSHFSVDGRKLLVSAHFRRHSNRRNSLRKKLTDEQQVRRNLDSFDPDSNFQNLRVISDETESSQSNRNCGNSSDSCTGAIIAESSLSNLNYGTSDEGSFVMSRENIADFSAVEKTKFLSDSVLWSKLENWVDQYKNDVEFWGIGSGSVFTIFQDLEGNVERVSVNEDEILRRSRVVPWAFRQQGLSDNFTDVNFKISYAKRLAREIEAGEYKIPKNSSIAKFVVSGKESGFINGFRAVTFQPHLFAKLSRVGFAMLCGSLVFLAVKKLLVGGDDGPALTREEKEMLRRKMKSRMEKGKMEKGSVEVLPDASEPLMESAERPRLDKQELMKSILKARTSETKLALLDSSNTPTAKSIGFDDKIQEIREMARLAQELEQQDSSTLDRKERNELVHEDISTDMENGNGHEEVGVRFLNSFTTRDSGKPIDSNGTSLGGPKGVDSGFLGESSHKDTMQNIDLHTSFMTLNMESLEIQEGTTWNPIVSGGTTSLSDTREELQTNDTCDKSVSLNKNFIELKSKVIRSVKEARKYLSRKHRRRKPDQEHQIKSPEEGKDAFAPAIDQGFRGNTDQIMYKGKVVLGSSKIDDISNTKPVKNSCEYPTQEKTGINSDVLLSSPVKVDTPEEVEEEHEKDDLRRPRTTQDVTGTNNSTEAGRYIAKDSWMEKNFQEFEPIVKKIGIGFRENYMVAKDKVQEELISNNVIAELGSNKDGNELEWMKDDCLREIVFQVRENELAGKDPFHLMDEEDKNSFFKGLEKKVESENAKLQILHEWIHSRIENLDYGADGISLHDPPERIIPRWKGPPVDKNPEFLRNFVGQQKAFAAGNTRTLQPVNGDIEDRLQRSEESKTEKDISTSPAVNNLKKSVASKKPKTIIECSDGSVRSGKKSGKEYWQHTKKWSREFLEAYNAETDPEIKSIMKDMGKDLDRWITEKEIQETADLLTKIPMKKRRYIEKKLDKLKKEMEMFGPQAVVSKYREYAEEKEEDYLWWLDLPFILCIELYTNENDTQEVGFYSLEMAADLELDPKQYHVIAFEDPGDSKNFCYIIQAHMDLLGNGYAFVVARPPKDAFREAKANGFSVTVIRKGELQLNIDQTLEEVEEQITEIGSKFYHDKIMRERSVDMGSLMKGVFGASKTTKRRKAKLMVKKPTRH</sequence>
<feature type="compositionally biased region" description="Polar residues" evidence="1">
    <location>
        <begin position="644"/>
        <end position="661"/>
    </location>
</feature>
<dbReference type="eggNOG" id="ENOG502QU8G">
    <property type="taxonomic scope" value="Eukaryota"/>
</dbReference>
<dbReference type="RefSeq" id="XP_010267616.1">
    <property type="nucleotide sequence ID" value="XM_010269314.2"/>
</dbReference>
<reference evidence="3" key="1">
    <citation type="submission" date="2025-08" db="UniProtKB">
        <authorList>
            <consortium name="RefSeq"/>
        </authorList>
    </citation>
    <scope>IDENTIFICATION</scope>
</reference>